<evidence type="ECO:0000256" key="1">
    <source>
        <dbReference type="SAM" id="SignalP"/>
    </source>
</evidence>
<evidence type="ECO:0000313" key="3">
    <source>
        <dbReference type="WBParaSite" id="MhA1_Contig88.frz3.gene82"/>
    </source>
</evidence>
<proteinExistence type="predicted"/>
<protein>
    <submittedName>
        <fullName evidence="3">Ground-like domain-containing protein</fullName>
    </submittedName>
</protein>
<sequence>MKITIFLLIISNYLVIAQIKFDETINIENNEEEMKRRIYNLLNEQQKQQAIKNVVADAATVIKVQQSPNVGENILGSPTSLLCPPCALPTFKCLEPQPMVLPINCPLPQRPIIPPSPRISCPPPTVCPPPQPCPAPLTCPRPAPCPLPPPPPRRPPPPMSFPPQIICPPRGNILATISAQNDCCCNCGIRSCLILPSSTRMQKRHFLATLGARTHFGGNDSPLDIFSNMVGDTIAGFMNENAKCNSELLRKIILEVCGSEEFTFIVHATQYCQAGNVNENGTCYAFSFN</sequence>
<dbReference type="AlphaFoldDB" id="A0A1I8C0D3"/>
<keyword evidence="1" id="KW-0732">Signal</keyword>
<dbReference type="WBParaSite" id="MhA1_Contig88.frz3.gene82">
    <property type="protein sequence ID" value="MhA1_Contig88.frz3.gene82"/>
    <property type="gene ID" value="MhA1_Contig88.frz3.gene82"/>
</dbReference>
<dbReference type="PRINTS" id="PR01218">
    <property type="entry name" value="PSTLEXTENSIN"/>
</dbReference>
<organism evidence="2 3">
    <name type="scientific">Meloidogyne hapla</name>
    <name type="common">Root-knot nematode worm</name>
    <dbReference type="NCBI Taxonomy" id="6305"/>
    <lineage>
        <taxon>Eukaryota</taxon>
        <taxon>Metazoa</taxon>
        <taxon>Ecdysozoa</taxon>
        <taxon>Nematoda</taxon>
        <taxon>Chromadorea</taxon>
        <taxon>Rhabditida</taxon>
        <taxon>Tylenchina</taxon>
        <taxon>Tylenchomorpha</taxon>
        <taxon>Tylenchoidea</taxon>
        <taxon>Meloidogynidae</taxon>
        <taxon>Meloidogyninae</taxon>
        <taxon>Meloidogyne</taxon>
    </lineage>
</organism>
<dbReference type="Proteomes" id="UP000095281">
    <property type="component" value="Unplaced"/>
</dbReference>
<feature type="chain" id="PRO_5009316348" evidence="1">
    <location>
        <begin position="18"/>
        <end position="289"/>
    </location>
</feature>
<keyword evidence="2" id="KW-1185">Reference proteome</keyword>
<feature type="signal peptide" evidence="1">
    <location>
        <begin position="1"/>
        <end position="17"/>
    </location>
</feature>
<name>A0A1I8C0D3_MELHA</name>
<reference evidence="3" key="1">
    <citation type="submission" date="2016-11" db="UniProtKB">
        <authorList>
            <consortium name="WormBaseParasite"/>
        </authorList>
    </citation>
    <scope>IDENTIFICATION</scope>
</reference>
<evidence type="ECO:0000313" key="2">
    <source>
        <dbReference type="Proteomes" id="UP000095281"/>
    </source>
</evidence>
<accession>A0A1I8C0D3</accession>
<dbReference type="InterPro" id="IPR003882">
    <property type="entry name" value="Pistil_extensin"/>
</dbReference>